<dbReference type="InterPro" id="IPR016181">
    <property type="entry name" value="Acyl_CoA_acyltransferase"/>
</dbReference>
<name>A0A919VGI6_9CLOT</name>
<reference evidence="3" key="1">
    <citation type="submission" date="2021-03" db="EMBL/GenBank/DDBJ databases">
        <title>Taxonomic study of Clostridium polyendosporum from meadow-gley soil under rice.</title>
        <authorList>
            <person name="Kobayashi H."/>
            <person name="Tanizawa Y."/>
            <person name="Yagura M."/>
        </authorList>
    </citation>
    <scope>NUCLEOTIDE SEQUENCE</scope>
    <source>
        <strain evidence="3">JCM 30710</strain>
    </source>
</reference>
<evidence type="ECO:0000259" key="2">
    <source>
        <dbReference type="PROSITE" id="PS51186"/>
    </source>
</evidence>
<accession>A0A919VGI6</accession>
<dbReference type="SUPFAM" id="SSF55729">
    <property type="entry name" value="Acyl-CoA N-acyltransferases (Nat)"/>
    <property type="match status" value="1"/>
</dbReference>
<evidence type="ECO:0000313" key="4">
    <source>
        <dbReference type="Proteomes" id="UP000679179"/>
    </source>
</evidence>
<dbReference type="CDD" id="cd04301">
    <property type="entry name" value="NAT_SF"/>
    <property type="match status" value="1"/>
</dbReference>
<evidence type="ECO:0000313" key="3">
    <source>
        <dbReference type="EMBL" id="GIM29430.1"/>
    </source>
</evidence>
<dbReference type="Proteomes" id="UP000679179">
    <property type="component" value="Unassembled WGS sequence"/>
</dbReference>
<feature type="domain" description="N-acetyltransferase" evidence="2">
    <location>
        <begin position="3"/>
        <end position="195"/>
    </location>
</feature>
<dbReference type="Pfam" id="PF00583">
    <property type="entry name" value="Acetyltransf_1"/>
    <property type="match status" value="1"/>
</dbReference>
<keyword evidence="1" id="KW-0808">Transferase</keyword>
<evidence type="ECO:0000256" key="1">
    <source>
        <dbReference type="ARBA" id="ARBA00022679"/>
    </source>
</evidence>
<keyword evidence="4" id="KW-1185">Reference proteome</keyword>
<dbReference type="Gene3D" id="3.40.630.30">
    <property type="match status" value="1"/>
</dbReference>
<dbReference type="InterPro" id="IPR050769">
    <property type="entry name" value="NAT_camello-type"/>
</dbReference>
<comment type="caution">
    <text evidence="3">The sequence shown here is derived from an EMBL/GenBank/DDBJ whole genome shotgun (WGS) entry which is preliminary data.</text>
</comment>
<dbReference type="AlphaFoldDB" id="A0A919VGI6"/>
<proteinExistence type="predicted"/>
<dbReference type="EMBL" id="BOPZ01000017">
    <property type="protein sequence ID" value="GIM29430.1"/>
    <property type="molecule type" value="Genomic_DNA"/>
</dbReference>
<organism evidence="3 4">
    <name type="scientific">Clostridium polyendosporum</name>
    <dbReference type="NCBI Taxonomy" id="69208"/>
    <lineage>
        <taxon>Bacteria</taxon>
        <taxon>Bacillati</taxon>
        <taxon>Bacillota</taxon>
        <taxon>Clostridia</taxon>
        <taxon>Eubacteriales</taxon>
        <taxon>Clostridiaceae</taxon>
        <taxon>Clostridium</taxon>
    </lineage>
</organism>
<protein>
    <recommendedName>
        <fullName evidence="2">N-acetyltransferase domain-containing protein</fullName>
    </recommendedName>
</protein>
<dbReference type="PROSITE" id="PS51186">
    <property type="entry name" value="GNAT"/>
    <property type="match status" value="1"/>
</dbReference>
<dbReference type="RefSeq" id="WP_212904130.1">
    <property type="nucleotide sequence ID" value="NZ_BOPZ01000017.1"/>
</dbReference>
<dbReference type="PANTHER" id="PTHR13947:SF37">
    <property type="entry name" value="LD18367P"/>
    <property type="match status" value="1"/>
</dbReference>
<dbReference type="GO" id="GO:0008080">
    <property type="term" value="F:N-acetyltransferase activity"/>
    <property type="evidence" value="ECO:0007669"/>
    <property type="project" value="InterPro"/>
</dbReference>
<sequence>MKVKVRKTKSNDFGMIAELIYSTEPFPQVIWGKGKKEQILERILELLEDEDNRYSSKLVMVAELNDRVVGMILLIPYVELRRLSKNTDKILLKYQHKDFRKRFIEYKELSYNLEEAEREELYISNIAVFDEFRGKGIGRALFEKAEEEAYLIGFDKLSLTTKDEKVIKYYISEGFTIEQVMKLEDKNLYRMVKEL</sequence>
<gene>
    <name evidence="3" type="ORF">CPJCM30710_20960</name>
</gene>
<dbReference type="PANTHER" id="PTHR13947">
    <property type="entry name" value="GNAT FAMILY N-ACETYLTRANSFERASE"/>
    <property type="match status" value="1"/>
</dbReference>
<dbReference type="InterPro" id="IPR000182">
    <property type="entry name" value="GNAT_dom"/>
</dbReference>